<name>A0AA39R1Z1_9LECA</name>
<gene>
    <name evidence="1" type="ORF">JMJ35_005703</name>
</gene>
<evidence type="ECO:0000313" key="1">
    <source>
        <dbReference type="EMBL" id="KAK0511853.1"/>
    </source>
</evidence>
<dbReference type="EMBL" id="JAFEKC020000012">
    <property type="protein sequence ID" value="KAK0511853.1"/>
    <property type="molecule type" value="Genomic_DNA"/>
</dbReference>
<reference evidence="1" key="1">
    <citation type="submission" date="2023-03" db="EMBL/GenBank/DDBJ databases">
        <title>Complete genome of Cladonia borealis.</title>
        <authorList>
            <person name="Park H."/>
        </authorList>
    </citation>
    <scope>NUCLEOTIDE SEQUENCE</scope>
    <source>
        <strain evidence="1">ANT050790</strain>
    </source>
</reference>
<keyword evidence="2" id="KW-1185">Reference proteome</keyword>
<proteinExistence type="predicted"/>
<sequence length="135" mass="16585">MAAVLQRRSRYYHELEQQLLKETQKQERLEWTQKLAQRSQKLQQDPAYRRKMELLAQQKLEDAREAAFLFVFDYWLRPLFGHLPLSCLRCHKRFWEWEKGAKEQLKELRESERIDMARRSKGGPQSWGKGWFWCR</sequence>
<dbReference type="Proteomes" id="UP001166286">
    <property type="component" value="Unassembled WGS sequence"/>
</dbReference>
<organism evidence="1 2">
    <name type="scientific">Cladonia borealis</name>
    <dbReference type="NCBI Taxonomy" id="184061"/>
    <lineage>
        <taxon>Eukaryota</taxon>
        <taxon>Fungi</taxon>
        <taxon>Dikarya</taxon>
        <taxon>Ascomycota</taxon>
        <taxon>Pezizomycotina</taxon>
        <taxon>Lecanoromycetes</taxon>
        <taxon>OSLEUM clade</taxon>
        <taxon>Lecanoromycetidae</taxon>
        <taxon>Lecanorales</taxon>
        <taxon>Lecanorineae</taxon>
        <taxon>Cladoniaceae</taxon>
        <taxon>Cladonia</taxon>
    </lineage>
</organism>
<protein>
    <submittedName>
        <fullName evidence="1">Uncharacterized protein</fullName>
    </submittedName>
</protein>
<dbReference type="AlphaFoldDB" id="A0AA39R1Z1"/>
<comment type="caution">
    <text evidence="1">The sequence shown here is derived from an EMBL/GenBank/DDBJ whole genome shotgun (WGS) entry which is preliminary data.</text>
</comment>
<accession>A0AA39R1Z1</accession>
<evidence type="ECO:0000313" key="2">
    <source>
        <dbReference type="Proteomes" id="UP001166286"/>
    </source>
</evidence>